<reference evidence="3 4" key="1">
    <citation type="submission" date="2023-10" db="EMBL/GenBank/DDBJ databases">
        <title>Two novel species belonging to the OM43/NOR5 clade.</title>
        <authorList>
            <person name="Park M."/>
        </authorList>
    </citation>
    <scope>NUCLEOTIDE SEQUENCE [LARGE SCALE GENOMIC DNA]</scope>
    <source>
        <strain evidence="3 4">IMCC43200</strain>
    </source>
</reference>
<dbReference type="SUPFAM" id="SSF55298">
    <property type="entry name" value="YjgF-like"/>
    <property type="match status" value="1"/>
</dbReference>
<comment type="similarity">
    <text evidence="1">Belongs to the RutC family.</text>
</comment>
<dbReference type="CDD" id="cd06151">
    <property type="entry name" value="YjgF_YER057c_UK114_like_3"/>
    <property type="match status" value="1"/>
</dbReference>
<dbReference type="RefSeq" id="WP_407347750.1">
    <property type="nucleotide sequence ID" value="NZ_CP136864.1"/>
</dbReference>
<dbReference type="InterPro" id="IPR019897">
    <property type="entry name" value="RidA_CS"/>
</dbReference>
<dbReference type="PANTHER" id="PTHR11803">
    <property type="entry name" value="2-IMINOBUTANOATE/2-IMINOPROPANOATE DEAMINASE RIDA"/>
    <property type="match status" value="1"/>
</dbReference>
<protein>
    <submittedName>
        <fullName evidence="3">RidA family protein</fullName>
    </submittedName>
</protein>
<dbReference type="Proteomes" id="UP001626537">
    <property type="component" value="Chromosome"/>
</dbReference>
<feature type="signal peptide" evidence="2">
    <location>
        <begin position="1"/>
        <end position="24"/>
    </location>
</feature>
<dbReference type="PANTHER" id="PTHR11803:SF59">
    <property type="entry name" value="ENDORIBONUCLEASE"/>
    <property type="match status" value="1"/>
</dbReference>
<organism evidence="3 4">
    <name type="scientific">Congregibacter variabilis</name>
    <dbReference type="NCBI Taxonomy" id="3081200"/>
    <lineage>
        <taxon>Bacteria</taxon>
        <taxon>Pseudomonadati</taxon>
        <taxon>Pseudomonadota</taxon>
        <taxon>Gammaproteobacteria</taxon>
        <taxon>Cellvibrionales</taxon>
        <taxon>Halieaceae</taxon>
        <taxon>Congregibacter</taxon>
    </lineage>
</organism>
<evidence type="ECO:0000313" key="3">
    <source>
        <dbReference type="EMBL" id="WOJ93091.1"/>
    </source>
</evidence>
<accession>A0ABZ0I4S6</accession>
<dbReference type="EMBL" id="CP136864">
    <property type="protein sequence ID" value="WOJ93091.1"/>
    <property type="molecule type" value="Genomic_DNA"/>
</dbReference>
<evidence type="ECO:0000313" key="4">
    <source>
        <dbReference type="Proteomes" id="UP001626537"/>
    </source>
</evidence>
<dbReference type="InterPro" id="IPR006175">
    <property type="entry name" value="YjgF/YER057c/UK114"/>
</dbReference>
<keyword evidence="2" id="KW-0732">Signal</keyword>
<dbReference type="Pfam" id="PF01042">
    <property type="entry name" value="Ribonuc_L-PSP"/>
    <property type="match status" value="1"/>
</dbReference>
<evidence type="ECO:0000256" key="1">
    <source>
        <dbReference type="ARBA" id="ARBA00010552"/>
    </source>
</evidence>
<dbReference type="PROSITE" id="PS01094">
    <property type="entry name" value="UPF0076"/>
    <property type="match status" value="1"/>
</dbReference>
<gene>
    <name evidence="3" type="ORF">R0135_15080</name>
</gene>
<dbReference type="InterPro" id="IPR035959">
    <property type="entry name" value="RutC-like_sf"/>
</dbReference>
<feature type="chain" id="PRO_5046566781" evidence="2">
    <location>
        <begin position="25"/>
        <end position="168"/>
    </location>
</feature>
<dbReference type="Gene3D" id="3.30.1330.40">
    <property type="entry name" value="RutC-like"/>
    <property type="match status" value="1"/>
</dbReference>
<evidence type="ECO:0000256" key="2">
    <source>
        <dbReference type="SAM" id="SignalP"/>
    </source>
</evidence>
<proteinExistence type="inferred from homology"/>
<name>A0ABZ0I4S6_9GAMM</name>
<sequence length="168" mass="18104">MIRLPIFLSLLGAMFALGSLSVVAQEITRNKTPGSDFPIAQSVQVPGASELIFVSGAVPKPIVEGGDPNDPATYGDTEVQTVSVLQEVQSRLQRLGLDMGDVVMMRAYLVGTPQTDNRMDFAGFMRGYTQFFGTEEQPHLPSRSAFQIAGLARAGWFVEIEVVAAKAP</sequence>
<keyword evidence="4" id="KW-1185">Reference proteome</keyword>